<name>A0ABR3EYD2_9AGAR</name>
<dbReference type="InterPro" id="IPR052900">
    <property type="entry name" value="Phospholipid_Metab_Enz"/>
</dbReference>
<reference evidence="2 3" key="1">
    <citation type="submission" date="2024-02" db="EMBL/GenBank/DDBJ databases">
        <title>A draft genome for the cacao thread blight pathogen Marasmius crinis-equi.</title>
        <authorList>
            <person name="Cohen S.P."/>
            <person name="Baruah I.K."/>
            <person name="Amoako-Attah I."/>
            <person name="Bukari Y."/>
            <person name="Meinhardt L.W."/>
            <person name="Bailey B.A."/>
        </authorList>
    </citation>
    <scope>NUCLEOTIDE SEQUENCE [LARGE SCALE GENOMIC DNA]</scope>
    <source>
        <strain evidence="2 3">GH-76</strain>
    </source>
</reference>
<keyword evidence="3" id="KW-1185">Reference proteome</keyword>
<proteinExistence type="predicted"/>
<dbReference type="Proteomes" id="UP001465976">
    <property type="component" value="Unassembled WGS sequence"/>
</dbReference>
<dbReference type="SUPFAM" id="SSF56300">
    <property type="entry name" value="Metallo-dependent phosphatases"/>
    <property type="match status" value="1"/>
</dbReference>
<dbReference type="InterPro" id="IPR018946">
    <property type="entry name" value="PhoD-like_MPP"/>
</dbReference>
<dbReference type="PANTHER" id="PTHR43606">
    <property type="entry name" value="PHOSPHATASE, PUTATIVE (AFU_ORTHOLOGUE AFUA_6G08710)-RELATED"/>
    <property type="match status" value="1"/>
</dbReference>
<feature type="domain" description="PhoD-like phosphatase metallophosphatase" evidence="1">
    <location>
        <begin position="45"/>
        <end position="303"/>
    </location>
</feature>
<comment type="caution">
    <text evidence="2">The sequence shown here is derived from an EMBL/GenBank/DDBJ whole genome shotgun (WGS) entry which is preliminary data.</text>
</comment>
<dbReference type="EMBL" id="JBAHYK010001459">
    <property type="protein sequence ID" value="KAL0567931.1"/>
    <property type="molecule type" value="Genomic_DNA"/>
</dbReference>
<dbReference type="Pfam" id="PF09423">
    <property type="entry name" value="PhoD"/>
    <property type="match status" value="1"/>
</dbReference>
<gene>
    <name evidence="2" type="ORF">V5O48_014059</name>
</gene>
<dbReference type="InterPro" id="IPR029052">
    <property type="entry name" value="Metallo-depent_PP-like"/>
</dbReference>
<protein>
    <recommendedName>
        <fullName evidence="1">PhoD-like phosphatase metallophosphatase domain-containing protein</fullName>
    </recommendedName>
</protein>
<sequence length="324" mass="35389">MTIASASVSIGRTQALFSHIKTLLGSQSGRFADLFNPFYALFLISINRDDHEVANNAWKAGTSDSNDTAAGCTFSDSGACFTDRKLAAVRAYHEWLPVRQVAVDDQLRIWRNFQVGKLLDLAMLDTLVNSIASFPNRSIMGAAQEKWFQDTLSESKARGAVWRIVGQQVVFSQLNQSNSFNVDSWDGYRANRLRILDHLYSSNISNTIVLAGDSHANWVSDLAHPNDSTTYDPVTGEGAIGVEFAGTAVTSSSSFGANISPANADAKSRTLVDSAANLNLQWSEGSFRGFFTLTMDPNTLNATYYAMDNISAQPERNSGEPNLF</sequence>
<organism evidence="2 3">
    <name type="scientific">Marasmius crinis-equi</name>
    <dbReference type="NCBI Taxonomy" id="585013"/>
    <lineage>
        <taxon>Eukaryota</taxon>
        <taxon>Fungi</taxon>
        <taxon>Dikarya</taxon>
        <taxon>Basidiomycota</taxon>
        <taxon>Agaricomycotina</taxon>
        <taxon>Agaricomycetes</taxon>
        <taxon>Agaricomycetidae</taxon>
        <taxon>Agaricales</taxon>
        <taxon>Marasmiineae</taxon>
        <taxon>Marasmiaceae</taxon>
        <taxon>Marasmius</taxon>
    </lineage>
</organism>
<accession>A0ABR3EYD2</accession>
<evidence type="ECO:0000313" key="2">
    <source>
        <dbReference type="EMBL" id="KAL0567931.1"/>
    </source>
</evidence>
<dbReference type="Gene3D" id="3.60.21.70">
    <property type="entry name" value="PhoD-like phosphatase"/>
    <property type="match status" value="1"/>
</dbReference>
<dbReference type="PANTHER" id="PTHR43606:SF7">
    <property type="entry name" value="PHOSPHATASE, PUTATIVE (AFU_ORTHOLOGUE AFUA_6G08710)-RELATED"/>
    <property type="match status" value="1"/>
</dbReference>
<dbReference type="InterPro" id="IPR038607">
    <property type="entry name" value="PhoD-like_sf"/>
</dbReference>
<evidence type="ECO:0000259" key="1">
    <source>
        <dbReference type="Pfam" id="PF09423"/>
    </source>
</evidence>
<evidence type="ECO:0000313" key="3">
    <source>
        <dbReference type="Proteomes" id="UP001465976"/>
    </source>
</evidence>